<dbReference type="InterPro" id="IPR005811">
    <property type="entry name" value="SUCC_ACL_C"/>
</dbReference>
<evidence type="ECO:0000259" key="14">
    <source>
        <dbReference type="PROSITE" id="PS51352"/>
    </source>
</evidence>
<dbReference type="Pfam" id="PF00085">
    <property type="entry name" value="Thioredoxin"/>
    <property type="match status" value="1"/>
</dbReference>
<keyword evidence="6" id="KW-0479">Metal-binding</keyword>
<dbReference type="GO" id="GO:0005524">
    <property type="term" value="F:ATP binding"/>
    <property type="evidence" value="ECO:0007669"/>
    <property type="project" value="UniProtKB-UniRule"/>
</dbReference>
<dbReference type="CDD" id="cd02947">
    <property type="entry name" value="TRX_family"/>
    <property type="match status" value="1"/>
</dbReference>
<comment type="similarity">
    <text evidence="12">Belongs to the succinate/malate CoA ligase beta subunit family.</text>
</comment>
<dbReference type="InterPro" id="IPR013815">
    <property type="entry name" value="ATP_grasp_subdomain_1"/>
</dbReference>
<comment type="pathway">
    <text evidence="2">Carbohydrate metabolism; tricarboxylic acid cycle; succinate from succinyl-CoA (ligase route): step 1/1.</text>
</comment>
<evidence type="ECO:0000313" key="16">
    <source>
        <dbReference type="Proteomes" id="UP000279271"/>
    </source>
</evidence>
<dbReference type="InterPro" id="IPR013766">
    <property type="entry name" value="Thioredoxin_domain"/>
</dbReference>
<dbReference type="PROSITE" id="PS50975">
    <property type="entry name" value="ATP_GRASP"/>
    <property type="match status" value="1"/>
</dbReference>
<dbReference type="HAMAP" id="MF_00558">
    <property type="entry name" value="Succ_CoA_beta"/>
    <property type="match status" value="1"/>
</dbReference>
<dbReference type="Gene3D" id="3.30.470.20">
    <property type="entry name" value="ATP-grasp fold, B domain"/>
    <property type="match status" value="1"/>
</dbReference>
<dbReference type="PANTHER" id="PTHR11815">
    <property type="entry name" value="SUCCINYL-COA SYNTHETASE BETA CHAIN"/>
    <property type="match status" value="1"/>
</dbReference>
<dbReference type="GO" id="GO:0004775">
    <property type="term" value="F:succinate-CoA ligase (ADP-forming) activity"/>
    <property type="evidence" value="ECO:0007669"/>
    <property type="project" value="TreeGrafter"/>
</dbReference>
<dbReference type="InterPro" id="IPR016102">
    <property type="entry name" value="Succinyl-CoA_synth-like"/>
</dbReference>
<evidence type="ECO:0000256" key="10">
    <source>
        <dbReference type="ARBA" id="ARBA00049091"/>
    </source>
</evidence>
<dbReference type="Pfam" id="PF00549">
    <property type="entry name" value="Ligase_CoA"/>
    <property type="match status" value="1"/>
</dbReference>
<dbReference type="InterPro" id="IPR011761">
    <property type="entry name" value="ATP-grasp"/>
</dbReference>
<dbReference type="NCBIfam" id="NF001913">
    <property type="entry name" value="PRK00696.1"/>
    <property type="match status" value="1"/>
</dbReference>
<evidence type="ECO:0000256" key="9">
    <source>
        <dbReference type="ARBA" id="ARBA00023002"/>
    </source>
</evidence>
<feature type="non-terminal residue" evidence="15">
    <location>
        <position position="1"/>
    </location>
</feature>
<dbReference type="InterPro" id="IPR019479">
    <property type="entry name" value="Peroxiredoxin_C"/>
</dbReference>
<sequence>AVSRLASLASRAIGSGPKDLACARFIPALGCLDKCVQSGWIGNTLAPTVGPTPRSFASEADQDYATVFYPEVEAEVGGLAPEFSAVVDGEIKDISLSDYKGKYVILFWYPKDFTFVCPTEIIAFSDRAKEFQGLNAQLIAASTDTPEVHLAWIKTPRKRGGLGYMQIPILADVTKSIAARYGVLKRDAGIALRGLYIINPEGVIEHITMNNFPIGRNVDEAKRTLQASCMAKGRGWLAHMERIKVCLRLMAVCHPLLSSQAIQFVAEHGEVCPANWTPGGATMHADPEKSLEYFATAGESGDDDEETSSLVHVTNKKQYEKEVSSGKVAVKFWAPWCGKCKMISPYVEELQETHKGVKFLSFDTTEKQLEGLSTELGVKALPAFKFYKDGKEIIDAVTGYKKTPLAAAVKKLEDLLRARTESAVTNFPESNVNIGRFPMLHALSRAARSVGPRTLTPAQAQQLRFLNIHEYQGAELMSEYGINVPEGKAVTTLEEVLPAAKALADDKNEVVIKSQILAGGRGLGTFKSGFKGGVHIVPVDKAREVAAKMLGGTLVTKQSGEKGKPVNTLYLARKMALEREMYFAILLDRKTSGPVIIACSEGGTSIEDLAEKFPEKIVKVNVDVFRGLTPDQAREVVAGLGVRTDPDAAAEQIQGLYRLFVERDCTMVEVNPLAETAQGLIAADAKLGFDDNAAFRQKDLFALADASQEDPREVEAHKYDLNYIGLDGSIGCMVNGAGLAMATMDIIKLRGGSPANFLDVGGNASEEQVVAAFKLLTSDPQVKAILVNIFGGIMRCDVIASGIVNAAKQVGVKVPLIVRLEGTNVEEGKRILRESDVDIIAANDLDDAASKAVESLQ</sequence>
<dbReference type="EMBL" id="QOKY01000198">
    <property type="protein sequence ID" value="RMZ53347.1"/>
    <property type="molecule type" value="Genomic_DNA"/>
</dbReference>
<evidence type="ECO:0000256" key="4">
    <source>
        <dbReference type="ARBA" id="ARBA00022532"/>
    </source>
</evidence>
<dbReference type="InterPro" id="IPR013650">
    <property type="entry name" value="ATP-grasp_succ-CoA_synth-type"/>
</dbReference>
<dbReference type="Gene3D" id="3.40.30.10">
    <property type="entry name" value="Glutaredoxin"/>
    <property type="match status" value="3"/>
</dbReference>
<evidence type="ECO:0000256" key="11">
    <source>
        <dbReference type="PROSITE-ProRule" id="PRU00409"/>
    </source>
</evidence>
<evidence type="ECO:0000259" key="13">
    <source>
        <dbReference type="PROSITE" id="PS50975"/>
    </source>
</evidence>
<dbReference type="PROSITE" id="PS01217">
    <property type="entry name" value="SUCCINYL_COA_LIG_3"/>
    <property type="match status" value="1"/>
</dbReference>
<dbReference type="CDD" id="cd03015">
    <property type="entry name" value="PRX_Typ2cys"/>
    <property type="match status" value="1"/>
</dbReference>
<dbReference type="GO" id="GO:0006104">
    <property type="term" value="P:succinyl-CoA metabolic process"/>
    <property type="evidence" value="ECO:0007669"/>
    <property type="project" value="TreeGrafter"/>
</dbReference>
<keyword evidence="9" id="KW-0560">Oxidoreductase</keyword>
<dbReference type="FunFam" id="3.40.50.261:FF:000001">
    <property type="entry name" value="Succinate--CoA ligase [ADP-forming] subunit beta"/>
    <property type="match status" value="1"/>
</dbReference>
<dbReference type="InterPro" id="IPR005809">
    <property type="entry name" value="Succ_CoA_ligase-like_bsu"/>
</dbReference>
<dbReference type="NCBIfam" id="TIGR01016">
    <property type="entry name" value="sucCoAbeta"/>
    <property type="match status" value="1"/>
</dbReference>
<feature type="domain" description="Thioredoxin" evidence="14">
    <location>
        <begin position="74"/>
        <end position="230"/>
    </location>
</feature>
<dbReference type="UniPathway" id="UPA00223">
    <property type="reaction ID" value="UER00999"/>
</dbReference>
<dbReference type="GO" id="GO:0140824">
    <property type="term" value="F:thioredoxin-dependent peroxiredoxin activity"/>
    <property type="evidence" value="ECO:0007669"/>
    <property type="project" value="UniProtKB-EC"/>
</dbReference>
<dbReference type="SUPFAM" id="SSF52210">
    <property type="entry name" value="Succinyl-CoA synthetase domains"/>
    <property type="match status" value="1"/>
</dbReference>
<dbReference type="InterPro" id="IPR036249">
    <property type="entry name" value="Thioredoxin-like_sf"/>
</dbReference>
<keyword evidence="7 11" id="KW-0547">Nucleotide-binding</keyword>
<dbReference type="GO" id="GO:0042709">
    <property type="term" value="C:succinate-CoA ligase complex"/>
    <property type="evidence" value="ECO:0007669"/>
    <property type="project" value="TreeGrafter"/>
</dbReference>
<dbReference type="Pfam" id="PF10417">
    <property type="entry name" value="1-cysPrx_C"/>
    <property type="match status" value="1"/>
</dbReference>
<keyword evidence="5 12" id="KW-0436">Ligase</keyword>
<keyword evidence="4" id="KW-0816">Tricarboxylic acid cycle</keyword>
<dbReference type="Proteomes" id="UP000279271">
    <property type="component" value="Unassembled WGS sequence"/>
</dbReference>
<dbReference type="Pfam" id="PF00578">
    <property type="entry name" value="AhpC-TSA"/>
    <property type="match status" value="1"/>
</dbReference>
<evidence type="ECO:0000256" key="2">
    <source>
        <dbReference type="ARBA" id="ARBA00005064"/>
    </source>
</evidence>
<name>A0A3M7KSL2_AUXPR</name>
<dbReference type="InterPro" id="IPR017866">
    <property type="entry name" value="Succ-CoA_synthase_bsu_CS"/>
</dbReference>
<dbReference type="AlphaFoldDB" id="A0A3M7KSL2"/>
<protein>
    <recommendedName>
        <fullName evidence="12">Succinate-CoA ligase subunit beta</fullName>
        <ecNumber evidence="12">6.2.1.-</ecNumber>
    </recommendedName>
</protein>
<evidence type="ECO:0000256" key="5">
    <source>
        <dbReference type="ARBA" id="ARBA00022598"/>
    </source>
</evidence>
<dbReference type="InterPro" id="IPR000866">
    <property type="entry name" value="AhpC/TSA"/>
</dbReference>
<keyword evidence="11" id="KW-0067">ATP-binding</keyword>
<dbReference type="Gene3D" id="3.30.1490.20">
    <property type="entry name" value="ATP-grasp fold, A domain"/>
    <property type="match status" value="1"/>
</dbReference>
<evidence type="ECO:0000256" key="8">
    <source>
        <dbReference type="ARBA" id="ARBA00022842"/>
    </source>
</evidence>
<comment type="subunit">
    <text evidence="12">Heterodimer of an alpha and a beta subunit.</text>
</comment>
<dbReference type="SUPFAM" id="SSF52833">
    <property type="entry name" value="Thioredoxin-like"/>
    <property type="match status" value="3"/>
</dbReference>
<dbReference type="PANTHER" id="PTHR11815:SF10">
    <property type="entry name" value="SUCCINATE--COA LIGASE [GDP-FORMING] SUBUNIT BETA, MITOCHONDRIAL"/>
    <property type="match status" value="1"/>
</dbReference>
<comment type="subunit">
    <text evidence="3">Heterooctamer of 4 alpha and 4 beta chains.</text>
</comment>
<keyword evidence="8" id="KW-0460">Magnesium</keyword>
<proteinExistence type="inferred from homology"/>
<dbReference type="Gene3D" id="3.40.50.261">
    <property type="entry name" value="Succinyl-CoA synthetase domains"/>
    <property type="match status" value="1"/>
</dbReference>
<comment type="catalytic activity">
    <reaction evidence="10">
        <text>a hydroperoxide + [thioredoxin]-dithiol = an alcohol + [thioredoxin]-disulfide + H2O</text>
        <dbReference type="Rhea" id="RHEA:62620"/>
        <dbReference type="Rhea" id="RHEA-COMP:10698"/>
        <dbReference type="Rhea" id="RHEA-COMP:10700"/>
        <dbReference type="ChEBI" id="CHEBI:15377"/>
        <dbReference type="ChEBI" id="CHEBI:29950"/>
        <dbReference type="ChEBI" id="CHEBI:30879"/>
        <dbReference type="ChEBI" id="CHEBI:35924"/>
        <dbReference type="ChEBI" id="CHEBI:50058"/>
        <dbReference type="EC" id="1.11.1.24"/>
    </reaction>
</comment>
<evidence type="ECO:0000256" key="12">
    <source>
        <dbReference type="RuleBase" id="RU361258"/>
    </source>
</evidence>
<dbReference type="FunFam" id="3.30.470.20:FF:000002">
    <property type="entry name" value="Succinate--CoA ligase [ADP-forming] subunit beta"/>
    <property type="match status" value="1"/>
</dbReference>
<dbReference type="GO" id="GO:0046872">
    <property type="term" value="F:metal ion binding"/>
    <property type="evidence" value="ECO:0007669"/>
    <property type="project" value="UniProtKB-KW"/>
</dbReference>
<comment type="caution">
    <text evidence="15">The sequence shown here is derived from an EMBL/GenBank/DDBJ whole genome shotgun (WGS) entry which is preliminary data.</text>
</comment>
<dbReference type="PROSITE" id="PS51352">
    <property type="entry name" value="THIOREDOXIN_2"/>
    <property type="match status" value="2"/>
</dbReference>
<evidence type="ECO:0000313" key="15">
    <source>
        <dbReference type="EMBL" id="RMZ53347.1"/>
    </source>
</evidence>
<evidence type="ECO:0000256" key="7">
    <source>
        <dbReference type="ARBA" id="ARBA00022741"/>
    </source>
</evidence>
<dbReference type="GO" id="GO:0006099">
    <property type="term" value="P:tricarboxylic acid cycle"/>
    <property type="evidence" value="ECO:0007669"/>
    <property type="project" value="UniProtKB-UniPathway"/>
</dbReference>
<comment type="cofactor">
    <cofactor evidence="1">
        <name>Mg(2+)</name>
        <dbReference type="ChEBI" id="CHEBI:18420"/>
    </cofactor>
</comment>
<evidence type="ECO:0000256" key="1">
    <source>
        <dbReference type="ARBA" id="ARBA00001946"/>
    </source>
</evidence>
<feature type="domain" description="ATP-grasp" evidence="13">
    <location>
        <begin position="474"/>
        <end position="700"/>
    </location>
</feature>
<gene>
    <name evidence="15" type="ORF">APUTEX25_004835</name>
</gene>
<organism evidence="15 16">
    <name type="scientific">Auxenochlorella protothecoides</name>
    <name type="common">Green microalga</name>
    <name type="synonym">Chlorella protothecoides</name>
    <dbReference type="NCBI Taxonomy" id="3075"/>
    <lineage>
        <taxon>Eukaryota</taxon>
        <taxon>Viridiplantae</taxon>
        <taxon>Chlorophyta</taxon>
        <taxon>core chlorophytes</taxon>
        <taxon>Trebouxiophyceae</taxon>
        <taxon>Chlorellales</taxon>
        <taxon>Chlorellaceae</taxon>
        <taxon>Auxenochlorella</taxon>
    </lineage>
</organism>
<dbReference type="EC" id="6.2.1.-" evidence="12"/>
<dbReference type="Pfam" id="PF08442">
    <property type="entry name" value="ATP-grasp_2"/>
    <property type="match status" value="1"/>
</dbReference>
<dbReference type="SUPFAM" id="SSF56059">
    <property type="entry name" value="Glutathione synthetase ATP-binding domain-like"/>
    <property type="match status" value="1"/>
</dbReference>
<dbReference type="GO" id="GO:0005739">
    <property type="term" value="C:mitochondrion"/>
    <property type="evidence" value="ECO:0007669"/>
    <property type="project" value="TreeGrafter"/>
</dbReference>
<reference evidence="16" key="1">
    <citation type="journal article" date="2018" name="Algal Res.">
        <title>Characterization of plant carbon substrate utilization by Auxenochlorella protothecoides.</title>
        <authorList>
            <person name="Vogler B.W."/>
            <person name="Starkenburg S.R."/>
            <person name="Sudasinghe N."/>
            <person name="Schambach J.Y."/>
            <person name="Rollin J.A."/>
            <person name="Pattathil S."/>
            <person name="Barry A.N."/>
        </authorList>
    </citation>
    <scope>NUCLEOTIDE SEQUENCE [LARGE SCALE GENOMIC DNA]</scope>
    <source>
        <strain evidence="16">UTEX 25</strain>
    </source>
</reference>
<accession>A0A3M7KSL2</accession>
<evidence type="ECO:0000256" key="3">
    <source>
        <dbReference type="ARBA" id="ARBA00011412"/>
    </source>
</evidence>
<feature type="domain" description="Thioredoxin" evidence="14">
    <location>
        <begin position="282"/>
        <end position="417"/>
    </location>
</feature>
<evidence type="ECO:0000256" key="6">
    <source>
        <dbReference type="ARBA" id="ARBA00022723"/>
    </source>
</evidence>